<dbReference type="SMART" id="SM00028">
    <property type="entry name" value="TPR"/>
    <property type="match status" value="2"/>
</dbReference>
<feature type="domain" description="SH3b" evidence="6">
    <location>
        <begin position="195"/>
        <end position="258"/>
    </location>
</feature>
<dbReference type="STRING" id="649333.SAMN04487989_101794"/>
<dbReference type="SMART" id="SM00287">
    <property type="entry name" value="SH3b"/>
    <property type="match status" value="1"/>
</dbReference>
<feature type="transmembrane region" description="Helical" evidence="4">
    <location>
        <begin position="136"/>
        <end position="157"/>
    </location>
</feature>
<evidence type="ECO:0000313" key="8">
    <source>
        <dbReference type="Proteomes" id="UP000198705"/>
    </source>
</evidence>
<dbReference type="InterPro" id="IPR003646">
    <property type="entry name" value="SH3-like_bac-type"/>
</dbReference>
<keyword evidence="5" id="KW-0732">Signal</keyword>
<sequence length="260" mass="29581">MLQMIQFQKTYIFTLAIALFSFCSMAQNTQLFEQGNTLYNDAQYEEAIKKYQQILDTDMHSAELYFNLANAHYKLNHIAPSIFYYEKALQLAPNDSEIKQNMAFAKNMTLDAIDVVPEVGISKVINQVSHAVSFDAWAILAICFVFLSVFAFINYYLAKGTKTKRFSFTLGFVGLVLMLGSLVSAFNKYDLDKNDNPAIVFAQESKIKSEPNLRSTEAFILHEGTKVQVLDTVKNWKKIKLTDGKTGWIHSEDIKLLDSF</sequence>
<reference evidence="8" key="1">
    <citation type="submission" date="2016-10" db="EMBL/GenBank/DDBJ databases">
        <authorList>
            <person name="Varghese N."/>
            <person name="Submissions S."/>
        </authorList>
    </citation>
    <scope>NUCLEOTIDE SEQUENCE [LARGE SCALE GENOMIC DNA]</scope>
    <source>
        <strain evidence="8">DSM 23925</strain>
    </source>
</reference>
<keyword evidence="4" id="KW-0472">Membrane</keyword>
<dbReference type="Pfam" id="PF07719">
    <property type="entry name" value="TPR_2"/>
    <property type="match status" value="1"/>
</dbReference>
<dbReference type="Pfam" id="PF08239">
    <property type="entry name" value="SH3_3"/>
    <property type="match status" value="1"/>
</dbReference>
<evidence type="ECO:0000256" key="3">
    <source>
        <dbReference type="PROSITE-ProRule" id="PRU00339"/>
    </source>
</evidence>
<dbReference type="AlphaFoldDB" id="A0A1I4ZFL3"/>
<protein>
    <submittedName>
        <fullName evidence="7">SH3 domain-containing protein</fullName>
    </submittedName>
</protein>
<evidence type="ECO:0000256" key="1">
    <source>
        <dbReference type="ARBA" id="ARBA00022737"/>
    </source>
</evidence>
<accession>A0A1I4ZFL3</accession>
<dbReference type="EMBL" id="FOVN01000001">
    <property type="protein sequence ID" value="SFN49054.1"/>
    <property type="molecule type" value="Genomic_DNA"/>
</dbReference>
<feature type="transmembrane region" description="Helical" evidence="4">
    <location>
        <begin position="166"/>
        <end position="186"/>
    </location>
</feature>
<gene>
    <name evidence="7" type="ORF">SAMN04487989_101794</name>
</gene>
<dbReference type="PROSITE" id="PS50293">
    <property type="entry name" value="TPR_REGION"/>
    <property type="match status" value="1"/>
</dbReference>
<evidence type="ECO:0000256" key="5">
    <source>
        <dbReference type="SAM" id="SignalP"/>
    </source>
</evidence>
<evidence type="ECO:0000259" key="6">
    <source>
        <dbReference type="PROSITE" id="PS51781"/>
    </source>
</evidence>
<dbReference type="Gene3D" id="1.25.40.10">
    <property type="entry name" value="Tetratricopeptide repeat domain"/>
    <property type="match status" value="1"/>
</dbReference>
<dbReference type="InterPro" id="IPR011990">
    <property type="entry name" value="TPR-like_helical_dom_sf"/>
</dbReference>
<keyword evidence="4" id="KW-0812">Transmembrane</keyword>
<dbReference type="InterPro" id="IPR019734">
    <property type="entry name" value="TPR_rpt"/>
</dbReference>
<proteinExistence type="predicted"/>
<keyword evidence="4" id="KW-1133">Transmembrane helix</keyword>
<keyword evidence="8" id="KW-1185">Reference proteome</keyword>
<keyword evidence="1" id="KW-0677">Repeat</keyword>
<evidence type="ECO:0000313" key="7">
    <source>
        <dbReference type="EMBL" id="SFN49054.1"/>
    </source>
</evidence>
<organism evidence="7 8">
    <name type="scientific">Bizionia echini</name>
    <dbReference type="NCBI Taxonomy" id="649333"/>
    <lineage>
        <taxon>Bacteria</taxon>
        <taxon>Pseudomonadati</taxon>
        <taxon>Bacteroidota</taxon>
        <taxon>Flavobacteriia</taxon>
        <taxon>Flavobacteriales</taxon>
        <taxon>Flavobacteriaceae</taxon>
        <taxon>Bizionia</taxon>
    </lineage>
</organism>
<dbReference type="Gene3D" id="2.30.30.40">
    <property type="entry name" value="SH3 Domains"/>
    <property type="match status" value="1"/>
</dbReference>
<dbReference type="Proteomes" id="UP000198705">
    <property type="component" value="Unassembled WGS sequence"/>
</dbReference>
<dbReference type="InterPro" id="IPR013105">
    <property type="entry name" value="TPR_2"/>
</dbReference>
<name>A0A1I4ZFL3_9FLAO</name>
<feature type="chain" id="PRO_5011533029" evidence="5">
    <location>
        <begin position="27"/>
        <end position="260"/>
    </location>
</feature>
<feature type="repeat" description="TPR" evidence="3">
    <location>
        <begin position="62"/>
        <end position="95"/>
    </location>
</feature>
<keyword evidence="2 3" id="KW-0802">TPR repeat</keyword>
<dbReference type="PROSITE" id="PS51781">
    <property type="entry name" value="SH3B"/>
    <property type="match status" value="1"/>
</dbReference>
<dbReference type="PROSITE" id="PS50005">
    <property type="entry name" value="TPR"/>
    <property type="match status" value="1"/>
</dbReference>
<evidence type="ECO:0000256" key="2">
    <source>
        <dbReference type="ARBA" id="ARBA00022803"/>
    </source>
</evidence>
<dbReference type="SUPFAM" id="SSF48452">
    <property type="entry name" value="TPR-like"/>
    <property type="match status" value="1"/>
</dbReference>
<feature type="signal peptide" evidence="5">
    <location>
        <begin position="1"/>
        <end position="26"/>
    </location>
</feature>
<evidence type="ECO:0000256" key="4">
    <source>
        <dbReference type="SAM" id="Phobius"/>
    </source>
</evidence>